<evidence type="ECO:0000256" key="1">
    <source>
        <dbReference type="ARBA" id="ARBA00004123"/>
    </source>
</evidence>
<evidence type="ECO:0000313" key="8">
    <source>
        <dbReference type="EMBL" id="KAJ7647267.1"/>
    </source>
</evidence>
<accession>A0AAD7FWK3</accession>
<keyword evidence="9" id="KW-1185">Reference proteome</keyword>
<dbReference type="GO" id="GO:0043124">
    <property type="term" value="P:negative regulation of canonical NF-kappaB signal transduction"/>
    <property type="evidence" value="ECO:0007669"/>
    <property type="project" value="InterPro"/>
</dbReference>
<comment type="caution">
    <text evidence="8">The sequence shown here is derived from an EMBL/GenBank/DDBJ whole genome shotgun (WGS) entry which is preliminary data.</text>
</comment>
<keyword evidence="4" id="KW-0040">ANK repeat</keyword>
<dbReference type="EMBL" id="JARKIF010000002">
    <property type="protein sequence ID" value="KAJ7647267.1"/>
    <property type="molecule type" value="Genomic_DNA"/>
</dbReference>
<evidence type="ECO:0000256" key="4">
    <source>
        <dbReference type="ARBA" id="ARBA00023043"/>
    </source>
</evidence>
<keyword evidence="6" id="KW-0175">Coiled coil</keyword>
<evidence type="ECO:0000256" key="2">
    <source>
        <dbReference type="ARBA" id="ARBA00022553"/>
    </source>
</evidence>
<keyword evidence="3" id="KW-0677">Repeat</keyword>
<sequence length="250" mass="29968">MANTRSRTPIPPHHRPDCGFSPESEGADHRKTHRRPWKHMADTYVWVEHHCAPDPRRRKTEKWVQEQQVFHPPPYGWMQEEEAAKRSIARESERARMIQEELRRIEERIRHRRETERRRVAAERARFLGEVQQKEKTEMVFREAWRRYEKGWQEILANTTGEITFSTIPWPLATRPTTCEDIDLKDIREFLMSPYASETQVTAKERIRKAQLRWHPDRFRRVLERVVVDKKQVEEAAGIVARSLNEMMAA</sequence>
<protein>
    <recommendedName>
        <fullName evidence="10">J domain-containing protein</fullName>
    </recommendedName>
</protein>
<dbReference type="GO" id="GO:0005634">
    <property type="term" value="C:nucleus"/>
    <property type="evidence" value="ECO:0007669"/>
    <property type="project" value="UniProtKB-SubCell"/>
</dbReference>
<dbReference type="Proteomes" id="UP001221142">
    <property type="component" value="Unassembled WGS sequence"/>
</dbReference>
<feature type="coiled-coil region" evidence="6">
    <location>
        <begin position="88"/>
        <end position="115"/>
    </location>
</feature>
<evidence type="ECO:0000256" key="6">
    <source>
        <dbReference type="SAM" id="Coils"/>
    </source>
</evidence>
<gene>
    <name evidence="8" type="ORF">FB45DRAFT_892909</name>
</gene>
<dbReference type="AlphaFoldDB" id="A0AAD7FWK3"/>
<feature type="region of interest" description="Disordered" evidence="7">
    <location>
        <begin position="1"/>
        <end position="35"/>
    </location>
</feature>
<evidence type="ECO:0000256" key="5">
    <source>
        <dbReference type="ARBA" id="ARBA00023242"/>
    </source>
</evidence>
<reference evidence="8" key="1">
    <citation type="submission" date="2023-03" db="EMBL/GenBank/DDBJ databases">
        <title>Massive genome expansion in bonnet fungi (Mycena s.s.) driven by repeated elements and novel gene families across ecological guilds.</title>
        <authorList>
            <consortium name="Lawrence Berkeley National Laboratory"/>
            <person name="Harder C.B."/>
            <person name="Miyauchi S."/>
            <person name="Viragh M."/>
            <person name="Kuo A."/>
            <person name="Thoen E."/>
            <person name="Andreopoulos B."/>
            <person name="Lu D."/>
            <person name="Skrede I."/>
            <person name="Drula E."/>
            <person name="Henrissat B."/>
            <person name="Morin E."/>
            <person name="Kohler A."/>
            <person name="Barry K."/>
            <person name="LaButti K."/>
            <person name="Morin E."/>
            <person name="Salamov A."/>
            <person name="Lipzen A."/>
            <person name="Mereny Z."/>
            <person name="Hegedus B."/>
            <person name="Baldrian P."/>
            <person name="Stursova M."/>
            <person name="Weitz H."/>
            <person name="Taylor A."/>
            <person name="Grigoriev I.V."/>
            <person name="Nagy L.G."/>
            <person name="Martin F."/>
            <person name="Kauserud H."/>
        </authorList>
    </citation>
    <scope>NUCLEOTIDE SEQUENCE</scope>
    <source>
        <strain evidence="8">9284</strain>
    </source>
</reference>
<dbReference type="PANTHER" id="PTHR15263">
    <property type="entry name" value="I-KAPPA-B-LIKE PROTEIN IKBL"/>
    <property type="match status" value="1"/>
</dbReference>
<keyword evidence="2" id="KW-0597">Phosphoprotein</keyword>
<comment type="subcellular location">
    <subcellularLocation>
        <location evidence="1">Nucleus</location>
    </subcellularLocation>
</comment>
<name>A0AAD7FWK3_9AGAR</name>
<organism evidence="8 9">
    <name type="scientific">Roridomyces roridus</name>
    <dbReference type="NCBI Taxonomy" id="1738132"/>
    <lineage>
        <taxon>Eukaryota</taxon>
        <taxon>Fungi</taxon>
        <taxon>Dikarya</taxon>
        <taxon>Basidiomycota</taxon>
        <taxon>Agaricomycotina</taxon>
        <taxon>Agaricomycetes</taxon>
        <taxon>Agaricomycetidae</taxon>
        <taxon>Agaricales</taxon>
        <taxon>Marasmiineae</taxon>
        <taxon>Mycenaceae</taxon>
        <taxon>Roridomyces</taxon>
    </lineage>
</organism>
<proteinExistence type="predicted"/>
<evidence type="ECO:0000256" key="3">
    <source>
        <dbReference type="ARBA" id="ARBA00022737"/>
    </source>
</evidence>
<evidence type="ECO:0000256" key="7">
    <source>
        <dbReference type="SAM" id="MobiDB-lite"/>
    </source>
</evidence>
<dbReference type="InterPro" id="IPR038753">
    <property type="entry name" value="NFKBIL1"/>
</dbReference>
<evidence type="ECO:0000313" key="9">
    <source>
        <dbReference type="Proteomes" id="UP001221142"/>
    </source>
</evidence>
<dbReference type="PANTHER" id="PTHR15263:SF1">
    <property type="entry name" value="NF-KAPPA-B INHIBITOR-LIKE PROTEIN 1"/>
    <property type="match status" value="1"/>
</dbReference>
<keyword evidence="5" id="KW-0539">Nucleus</keyword>
<evidence type="ECO:0008006" key="10">
    <source>
        <dbReference type="Google" id="ProtNLM"/>
    </source>
</evidence>